<comment type="caution">
    <text evidence="1">The sequence shown here is derived from an EMBL/GenBank/DDBJ whole genome shotgun (WGS) entry which is preliminary data.</text>
</comment>
<sequence>MADAKLVRTPTAYGSCPVQMLLLKSTSCLSLQAVPRQLIGPWQNVLRYLVGSTDRGLFLRKEFPLTLHAFSDFDWAGDRDDCLSTIAYVVFIGCHAVSWSSKKQQVVACSLT</sequence>
<accession>A0ABQ7W1U9</accession>
<name>A0ABQ7W1U9_SOLTU</name>
<keyword evidence="2" id="KW-1185">Reference proteome</keyword>
<evidence type="ECO:0000313" key="2">
    <source>
        <dbReference type="Proteomes" id="UP000826656"/>
    </source>
</evidence>
<dbReference type="PANTHER" id="PTHR11439">
    <property type="entry name" value="GAG-POL-RELATED RETROTRANSPOSON"/>
    <property type="match status" value="1"/>
</dbReference>
<protein>
    <submittedName>
        <fullName evidence="1">Uncharacterized protein</fullName>
    </submittedName>
</protein>
<dbReference type="EMBL" id="JAIVGD010000005">
    <property type="protein sequence ID" value="KAH0774028.1"/>
    <property type="molecule type" value="Genomic_DNA"/>
</dbReference>
<dbReference type="Proteomes" id="UP000826656">
    <property type="component" value="Unassembled WGS sequence"/>
</dbReference>
<organism evidence="1 2">
    <name type="scientific">Solanum tuberosum</name>
    <name type="common">Potato</name>
    <dbReference type="NCBI Taxonomy" id="4113"/>
    <lineage>
        <taxon>Eukaryota</taxon>
        <taxon>Viridiplantae</taxon>
        <taxon>Streptophyta</taxon>
        <taxon>Embryophyta</taxon>
        <taxon>Tracheophyta</taxon>
        <taxon>Spermatophyta</taxon>
        <taxon>Magnoliopsida</taxon>
        <taxon>eudicotyledons</taxon>
        <taxon>Gunneridae</taxon>
        <taxon>Pentapetalae</taxon>
        <taxon>asterids</taxon>
        <taxon>lamiids</taxon>
        <taxon>Solanales</taxon>
        <taxon>Solanaceae</taxon>
        <taxon>Solanoideae</taxon>
        <taxon>Solaneae</taxon>
        <taxon>Solanum</taxon>
    </lineage>
</organism>
<reference evidence="1 2" key="1">
    <citation type="journal article" date="2021" name="bioRxiv">
        <title>Chromosome-scale and haplotype-resolved genome assembly of a tetraploid potato cultivar.</title>
        <authorList>
            <person name="Sun H."/>
            <person name="Jiao W.-B."/>
            <person name="Krause K."/>
            <person name="Campoy J.A."/>
            <person name="Goel M."/>
            <person name="Folz-Donahue K."/>
            <person name="Kukat C."/>
            <person name="Huettel B."/>
            <person name="Schneeberger K."/>
        </authorList>
    </citation>
    <scope>NUCLEOTIDE SEQUENCE [LARGE SCALE GENOMIC DNA]</scope>
    <source>
        <strain evidence="1">SolTubOtavaFocal</strain>
        <tissue evidence="1">Leaves</tissue>
    </source>
</reference>
<dbReference type="PANTHER" id="PTHR11439:SF489">
    <property type="entry name" value="RNA-DIRECTED DNA POLYMERASE"/>
    <property type="match status" value="1"/>
</dbReference>
<gene>
    <name evidence="1" type="ORF">KY290_011165</name>
</gene>
<proteinExistence type="predicted"/>
<evidence type="ECO:0000313" key="1">
    <source>
        <dbReference type="EMBL" id="KAH0774028.1"/>
    </source>
</evidence>